<feature type="active site" evidence="12">
    <location>
        <position position="147"/>
    </location>
</feature>
<evidence type="ECO:0000256" key="10">
    <source>
        <dbReference type="ARBA" id="ARBA00023049"/>
    </source>
</evidence>
<comment type="cofactor">
    <cofactor evidence="12">
        <name>Zn(2+)</name>
        <dbReference type="ChEBI" id="CHEBI:29105"/>
    </cofactor>
    <text evidence="12">Binds 1 zinc ion per subunit.</text>
</comment>
<evidence type="ECO:0000256" key="7">
    <source>
        <dbReference type="ARBA" id="ARBA00022801"/>
    </source>
</evidence>
<dbReference type="HAMAP" id="MF_00188">
    <property type="entry name" value="Pept_M48_protease_HtpX"/>
    <property type="match status" value="1"/>
</dbReference>
<dbReference type="InterPro" id="IPR022919">
    <property type="entry name" value="Pept_M48_protease_HtpX"/>
</dbReference>
<sequence>MMRILLFILTNAAILVVISIVFRLLGLDGMLLQSGGIDMTSLLIMAAIVGFSGSLISLFLSKTMAKHGMGVQIIEQPGNQFEHWLLSTVANQSKQAGIRMPEVGVFDSPEPNAFATGWNRNDALVAVSTGLLQHMSPDEVEAVIGHEISHVANGDMVTLALIQGVVNTFVVFLARVIGHFVDRVILKNEEGYGVGYFVTSIIAEIMLSVLATMIVMWFSRFREYRADAGGASLTSRRQMANALRALQRVHEPQDLPAGEFAAFGISGKIGEGLMGLFRSHPPLEKRIAVLEQDRY</sequence>
<evidence type="ECO:0000256" key="6">
    <source>
        <dbReference type="ARBA" id="ARBA00022723"/>
    </source>
</evidence>
<evidence type="ECO:0000256" key="11">
    <source>
        <dbReference type="ARBA" id="ARBA00023136"/>
    </source>
</evidence>
<keyword evidence="15" id="KW-1185">Reference proteome</keyword>
<keyword evidence="3 12" id="KW-1003">Cell membrane</keyword>
<dbReference type="Proteomes" id="UP000019460">
    <property type="component" value="Unassembled WGS sequence"/>
</dbReference>
<dbReference type="EC" id="3.4.24.-" evidence="12"/>
<dbReference type="EMBL" id="AONC01000049">
    <property type="protein sequence ID" value="EXJ14059.1"/>
    <property type="molecule type" value="Genomic_DNA"/>
</dbReference>
<feature type="binding site" evidence="12">
    <location>
        <position position="150"/>
    </location>
    <ligand>
        <name>Zn(2+)</name>
        <dbReference type="ChEBI" id="CHEBI:29105"/>
        <note>catalytic</note>
    </ligand>
</feature>
<dbReference type="NCBIfam" id="NF003965">
    <property type="entry name" value="PRK05457.1"/>
    <property type="match status" value="1"/>
</dbReference>
<dbReference type="Gene3D" id="3.30.2010.10">
    <property type="entry name" value="Metalloproteases ('zincins'), catalytic domain"/>
    <property type="match status" value="1"/>
</dbReference>
<feature type="binding site" evidence="12">
    <location>
        <position position="223"/>
    </location>
    <ligand>
        <name>Zn(2+)</name>
        <dbReference type="ChEBI" id="CHEBI:29105"/>
        <note>catalytic</note>
    </ligand>
</feature>
<dbReference type="PANTHER" id="PTHR43221:SF1">
    <property type="entry name" value="PROTEASE HTPX"/>
    <property type="match status" value="1"/>
</dbReference>
<dbReference type="MEROPS" id="M48.002"/>
<keyword evidence="8 12" id="KW-0862">Zinc</keyword>
<reference evidence="14 15" key="1">
    <citation type="submission" date="2012-11" db="EMBL/GenBank/DDBJ databases">
        <title>Genome assembly of Thiorhodococcus sp. AK35.</title>
        <authorList>
            <person name="Nupur N."/>
            <person name="Khatri I."/>
            <person name="Subramanian S."/>
            <person name="Pinnaka A."/>
        </authorList>
    </citation>
    <scope>NUCLEOTIDE SEQUENCE [LARGE SCALE GENOMIC DNA]</scope>
    <source>
        <strain evidence="14 15">AK35</strain>
    </source>
</reference>
<evidence type="ECO:0000256" key="9">
    <source>
        <dbReference type="ARBA" id="ARBA00022989"/>
    </source>
</evidence>
<dbReference type="InterPro" id="IPR001915">
    <property type="entry name" value="Peptidase_M48"/>
</dbReference>
<name>W9V3Z6_9GAMM</name>
<feature type="transmembrane region" description="Helical" evidence="12">
    <location>
        <begin position="39"/>
        <end position="60"/>
    </location>
</feature>
<evidence type="ECO:0000256" key="4">
    <source>
        <dbReference type="ARBA" id="ARBA00022670"/>
    </source>
</evidence>
<gene>
    <name evidence="12" type="primary">htpX</name>
    <name evidence="14" type="ORF">D779_3021</name>
</gene>
<keyword evidence="6 12" id="KW-0479">Metal-binding</keyword>
<keyword evidence="10 12" id="KW-0482">Metalloprotease</keyword>
<evidence type="ECO:0000259" key="13">
    <source>
        <dbReference type="Pfam" id="PF01435"/>
    </source>
</evidence>
<keyword evidence="5 12" id="KW-0812">Transmembrane</keyword>
<dbReference type="CDD" id="cd07335">
    <property type="entry name" value="M48B_HtpX_like"/>
    <property type="match status" value="1"/>
</dbReference>
<dbReference type="PATRIC" id="fig|1249627.3.peg.3186"/>
<dbReference type="Pfam" id="PF01435">
    <property type="entry name" value="Peptidase_M48"/>
    <property type="match status" value="1"/>
</dbReference>
<dbReference type="InterPro" id="IPR050083">
    <property type="entry name" value="HtpX_protease"/>
</dbReference>
<evidence type="ECO:0000256" key="5">
    <source>
        <dbReference type="ARBA" id="ARBA00022692"/>
    </source>
</evidence>
<protein>
    <recommendedName>
        <fullName evidence="12">Protease HtpX</fullName>
        <ecNumber evidence="12">3.4.24.-</ecNumber>
    </recommendedName>
    <alternativeName>
        <fullName evidence="12">Heat shock protein HtpX</fullName>
    </alternativeName>
</protein>
<keyword evidence="11 12" id="KW-0472">Membrane</keyword>
<dbReference type="PANTHER" id="PTHR43221">
    <property type="entry name" value="PROTEASE HTPX"/>
    <property type="match status" value="1"/>
</dbReference>
<evidence type="ECO:0000256" key="1">
    <source>
        <dbReference type="ARBA" id="ARBA00004651"/>
    </source>
</evidence>
<proteinExistence type="inferred from homology"/>
<comment type="subcellular location">
    <subcellularLocation>
        <location evidence="1 12">Cell membrane</location>
        <topology evidence="1 12">Multi-pass membrane protein</topology>
    </subcellularLocation>
</comment>
<dbReference type="GO" id="GO:0006508">
    <property type="term" value="P:proteolysis"/>
    <property type="evidence" value="ECO:0007669"/>
    <property type="project" value="UniProtKB-KW"/>
</dbReference>
<comment type="similarity">
    <text evidence="2 12">Belongs to the peptidase M48B family.</text>
</comment>
<evidence type="ECO:0000256" key="8">
    <source>
        <dbReference type="ARBA" id="ARBA00022833"/>
    </source>
</evidence>
<feature type="domain" description="Peptidase M48" evidence="13">
    <location>
        <begin position="82"/>
        <end position="292"/>
    </location>
</feature>
<keyword evidence="12" id="KW-0346">Stress response</keyword>
<organism evidence="14 15">
    <name type="scientific">Imhoffiella purpurea</name>
    <dbReference type="NCBI Taxonomy" id="1249627"/>
    <lineage>
        <taxon>Bacteria</taxon>
        <taxon>Pseudomonadati</taxon>
        <taxon>Pseudomonadota</taxon>
        <taxon>Gammaproteobacteria</taxon>
        <taxon>Chromatiales</taxon>
        <taxon>Chromatiaceae</taxon>
        <taxon>Imhoffiella</taxon>
    </lineage>
</organism>
<keyword evidence="7 12" id="KW-0378">Hydrolase</keyword>
<evidence type="ECO:0000313" key="15">
    <source>
        <dbReference type="Proteomes" id="UP000019460"/>
    </source>
</evidence>
<comment type="caution">
    <text evidence="14">The sequence shown here is derived from an EMBL/GenBank/DDBJ whole genome shotgun (WGS) entry which is preliminary data.</text>
</comment>
<feature type="transmembrane region" description="Helical" evidence="12">
    <location>
        <begin position="156"/>
        <end position="177"/>
    </location>
</feature>
<evidence type="ECO:0000313" key="14">
    <source>
        <dbReference type="EMBL" id="EXJ14059.1"/>
    </source>
</evidence>
<evidence type="ECO:0000256" key="12">
    <source>
        <dbReference type="HAMAP-Rule" id="MF_00188"/>
    </source>
</evidence>
<feature type="transmembrane region" description="Helical" evidence="12">
    <location>
        <begin position="197"/>
        <end position="218"/>
    </location>
</feature>
<dbReference type="RefSeq" id="WP_198295734.1">
    <property type="nucleotide sequence ID" value="NZ_AONC01000049.1"/>
</dbReference>
<dbReference type="GO" id="GO:0004222">
    <property type="term" value="F:metalloendopeptidase activity"/>
    <property type="evidence" value="ECO:0007669"/>
    <property type="project" value="UniProtKB-UniRule"/>
</dbReference>
<evidence type="ECO:0000256" key="3">
    <source>
        <dbReference type="ARBA" id="ARBA00022475"/>
    </source>
</evidence>
<dbReference type="AlphaFoldDB" id="W9V3Z6"/>
<keyword evidence="4 12" id="KW-0645">Protease</keyword>
<keyword evidence="9 12" id="KW-1133">Transmembrane helix</keyword>
<dbReference type="eggNOG" id="COG0501">
    <property type="taxonomic scope" value="Bacteria"/>
</dbReference>
<evidence type="ECO:0000256" key="2">
    <source>
        <dbReference type="ARBA" id="ARBA00009779"/>
    </source>
</evidence>
<dbReference type="GO" id="GO:0008270">
    <property type="term" value="F:zinc ion binding"/>
    <property type="evidence" value="ECO:0007669"/>
    <property type="project" value="UniProtKB-UniRule"/>
</dbReference>
<dbReference type="STRING" id="1249627.D779_3021"/>
<feature type="binding site" evidence="12">
    <location>
        <position position="146"/>
    </location>
    <ligand>
        <name>Zn(2+)</name>
        <dbReference type="ChEBI" id="CHEBI:29105"/>
        <note>catalytic</note>
    </ligand>
</feature>
<dbReference type="GO" id="GO:0005886">
    <property type="term" value="C:plasma membrane"/>
    <property type="evidence" value="ECO:0007669"/>
    <property type="project" value="UniProtKB-SubCell"/>
</dbReference>
<accession>W9V3Z6</accession>